<dbReference type="Proteomes" id="UP001597497">
    <property type="component" value="Unassembled WGS sequence"/>
</dbReference>
<dbReference type="InterPro" id="IPR001466">
    <property type="entry name" value="Beta-lactam-related"/>
</dbReference>
<evidence type="ECO:0000313" key="2">
    <source>
        <dbReference type="EMBL" id="MFD2673669.1"/>
    </source>
</evidence>
<dbReference type="Gene3D" id="3.40.710.10">
    <property type="entry name" value="DD-peptidase/beta-lactamase superfamily"/>
    <property type="match status" value="1"/>
</dbReference>
<keyword evidence="3" id="KW-1185">Reference proteome</keyword>
<dbReference type="EC" id="3.-.-.-" evidence="2"/>
<organism evidence="2 3">
    <name type="scientific">Marinicrinis sediminis</name>
    <dbReference type="NCBI Taxonomy" id="1652465"/>
    <lineage>
        <taxon>Bacteria</taxon>
        <taxon>Bacillati</taxon>
        <taxon>Bacillota</taxon>
        <taxon>Bacilli</taxon>
        <taxon>Bacillales</taxon>
        <taxon>Paenibacillaceae</taxon>
    </lineage>
</organism>
<evidence type="ECO:0000313" key="3">
    <source>
        <dbReference type="Proteomes" id="UP001597497"/>
    </source>
</evidence>
<dbReference type="InterPro" id="IPR050789">
    <property type="entry name" value="Diverse_Enzym_Activities"/>
</dbReference>
<dbReference type="SUPFAM" id="SSF56601">
    <property type="entry name" value="beta-lactamase/transpeptidase-like"/>
    <property type="match status" value="1"/>
</dbReference>
<evidence type="ECO:0000259" key="1">
    <source>
        <dbReference type="Pfam" id="PF00144"/>
    </source>
</evidence>
<dbReference type="EMBL" id="JBHUMM010000045">
    <property type="protein sequence ID" value="MFD2673669.1"/>
    <property type="molecule type" value="Genomic_DNA"/>
</dbReference>
<proteinExistence type="predicted"/>
<dbReference type="Pfam" id="PF00144">
    <property type="entry name" value="Beta-lactamase"/>
    <property type="match status" value="1"/>
</dbReference>
<dbReference type="RefSeq" id="WP_379931253.1">
    <property type="nucleotide sequence ID" value="NZ_JBHUMM010000045.1"/>
</dbReference>
<comment type="caution">
    <text evidence="2">The sequence shown here is derived from an EMBL/GenBank/DDBJ whole genome shotgun (WGS) entry which is preliminary data.</text>
</comment>
<dbReference type="PANTHER" id="PTHR43283:SF7">
    <property type="entry name" value="BETA-LACTAMASE-RELATED DOMAIN-CONTAINING PROTEIN"/>
    <property type="match status" value="1"/>
</dbReference>
<keyword evidence="2" id="KW-0378">Hydrolase</keyword>
<dbReference type="PANTHER" id="PTHR43283">
    <property type="entry name" value="BETA-LACTAMASE-RELATED"/>
    <property type="match status" value="1"/>
</dbReference>
<feature type="domain" description="Beta-lactamase-related" evidence="1">
    <location>
        <begin position="17"/>
        <end position="301"/>
    </location>
</feature>
<reference evidence="3" key="1">
    <citation type="journal article" date="2019" name="Int. J. Syst. Evol. Microbiol.">
        <title>The Global Catalogue of Microorganisms (GCM) 10K type strain sequencing project: providing services to taxonomists for standard genome sequencing and annotation.</title>
        <authorList>
            <consortium name="The Broad Institute Genomics Platform"/>
            <consortium name="The Broad Institute Genome Sequencing Center for Infectious Disease"/>
            <person name="Wu L."/>
            <person name="Ma J."/>
        </authorList>
    </citation>
    <scope>NUCLEOTIDE SEQUENCE [LARGE SCALE GENOMIC DNA]</scope>
    <source>
        <strain evidence="3">KCTC 33676</strain>
    </source>
</reference>
<sequence length="324" mass="36888">MINVAKLEEMEARLPAYPSLYGICILRHGQLLYERYFHGCTAETLMDLRSATKSFTSAVLGTVHPVQQNVQNSLLDGLKGWHSERSYDLEDLLKGREDGSLKRTMTLHHALSMTSGFQWEVGRKFGEKHIGGLHHSEDWLRFILEQSMHGELRGHFQYCSLDSHLLSIYLSDTTGKSMALLAEERLFHPLGIQRYTWEADPQGHTQGHVGLSMAIRDVAKLGQLYLNLGMWKGSRLLGESWIRQSWTAHSAEVTEHGRYGYQWWNQIIQGTMVHFALGHGGQYLFVVPSKNLVVVMTSNPKVSRWKNPKHLLASFILPAVQHSE</sequence>
<protein>
    <submittedName>
        <fullName evidence="2">Serine hydrolase domain-containing protein</fullName>
        <ecNumber evidence="2">3.-.-.-</ecNumber>
    </submittedName>
</protein>
<name>A0ABW5RFR2_9BACL</name>
<dbReference type="GO" id="GO:0016787">
    <property type="term" value="F:hydrolase activity"/>
    <property type="evidence" value="ECO:0007669"/>
    <property type="project" value="UniProtKB-KW"/>
</dbReference>
<accession>A0ABW5RFR2</accession>
<dbReference type="InterPro" id="IPR012338">
    <property type="entry name" value="Beta-lactam/transpept-like"/>
</dbReference>
<gene>
    <name evidence="2" type="ORF">ACFSUC_19135</name>
</gene>